<gene>
    <name evidence="2" type="ORF">ILEXP_LOCUS27424</name>
</gene>
<evidence type="ECO:0000256" key="1">
    <source>
        <dbReference type="SAM" id="MobiDB-lite"/>
    </source>
</evidence>
<reference evidence="2 3" key="1">
    <citation type="submission" date="2024-02" db="EMBL/GenBank/DDBJ databases">
        <authorList>
            <person name="Vignale AGUSTIN F."/>
            <person name="Sosa J E."/>
            <person name="Modenutti C."/>
        </authorList>
    </citation>
    <scope>NUCLEOTIDE SEQUENCE [LARGE SCALE GENOMIC DNA]</scope>
</reference>
<feature type="region of interest" description="Disordered" evidence="1">
    <location>
        <begin position="67"/>
        <end position="86"/>
    </location>
</feature>
<name>A0ABC8SNJ3_9AQUA</name>
<evidence type="ECO:0000313" key="3">
    <source>
        <dbReference type="Proteomes" id="UP001642360"/>
    </source>
</evidence>
<keyword evidence="3" id="KW-1185">Reference proteome</keyword>
<dbReference type="AlphaFoldDB" id="A0ABC8SNJ3"/>
<protein>
    <submittedName>
        <fullName evidence="2">Uncharacterized protein</fullName>
    </submittedName>
</protein>
<dbReference type="Proteomes" id="UP001642360">
    <property type="component" value="Unassembled WGS sequence"/>
</dbReference>
<sequence length="97" mass="10967">MMLIRLLRLRHPRSSEYAHWSSSLDVPGRSVGQWFGEKPISVMFKKGKSVVRKLALARFGPPSTFEPVLDPERSDPKKGALAARSRSKRTLIVQSLH</sequence>
<accession>A0ABC8SNJ3</accession>
<evidence type="ECO:0000313" key="2">
    <source>
        <dbReference type="EMBL" id="CAK9158759.1"/>
    </source>
</evidence>
<comment type="caution">
    <text evidence="2">The sequence shown here is derived from an EMBL/GenBank/DDBJ whole genome shotgun (WGS) entry which is preliminary data.</text>
</comment>
<dbReference type="EMBL" id="CAUOFW020003239">
    <property type="protein sequence ID" value="CAK9158759.1"/>
    <property type="molecule type" value="Genomic_DNA"/>
</dbReference>
<organism evidence="2 3">
    <name type="scientific">Ilex paraguariensis</name>
    <name type="common">yerba mate</name>
    <dbReference type="NCBI Taxonomy" id="185542"/>
    <lineage>
        <taxon>Eukaryota</taxon>
        <taxon>Viridiplantae</taxon>
        <taxon>Streptophyta</taxon>
        <taxon>Embryophyta</taxon>
        <taxon>Tracheophyta</taxon>
        <taxon>Spermatophyta</taxon>
        <taxon>Magnoliopsida</taxon>
        <taxon>eudicotyledons</taxon>
        <taxon>Gunneridae</taxon>
        <taxon>Pentapetalae</taxon>
        <taxon>asterids</taxon>
        <taxon>campanulids</taxon>
        <taxon>Aquifoliales</taxon>
        <taxon>Aquifoliaceae</taxon>
        <taxon>Ilex</taxon>
    </lineage>
</organism>
<proteinExistence type="predicted"/>